<dbReference type="EMBL" id="KE145354">
    <property type="protein sequence ID" value="EPE35653.1"/>
    <property type="molecule type" value="Genomic_DNA"/>
</dbReference>
<dbReference type="AlphaFoldDB" id="S3EBG8"/>
<feature type="transmembrane region" description="Helical" evidence="2">
    <location>
        <begin position="38"/>
        <end position="60"/>
    </location>
</feature>
<evidence type="ECO:0000256" key="1">
    <source>
        <dbReference type="SAM" id="Coils"/>
    </source>
</evidence>
<dbReference type="RefSeq" id="XP_008077732.1">
    <property type="nucleotide sequence ID" value="XM_008079541.1"/>
</dbReference>
<feature type="coiled-coil region" evidence="1">
    <location>
        <begin position="120"/>
        <end position="147"/>
    </location>
</feature>
<keyword evidence="4" id="KW-1185">Reference proteome</keyword>
<gene>
    <name evidence="3" type="ORF">GLAREA_11353</name>
</gene>
<keyword evidence="1" id="KW-0175">Coiled coil</keyword>
<dbReference type="Proteomes" id="UP000016922">
    <property type="component" value="Unassembled WGS sequence"/>
</dbReference>
<organism evidence="3 4">
    <name type="scientific">Glarea lozoyensis (strain ATCC 20868 / MF5171)</name>
    <dbReference type="NCBI Taxonomy" id="1116229"/>
    <lineage>
        <taxon>Eukaryota</taxon>
        <taxon>Fungi</taxon>
        <taxon>Dikarya</taxon>
        <taxon>Ascomycota</taxon>
        <taxon>Pezizomycotina</taxon>
        <taxon>Leotiomycetes</taxon>
        <taxon>Helotiales</taxon>
        <taxon>Helotiaceae</taxon>
        <taxon>Glarea</taxon>
    </lineage>
</organism>
<keyword evidence="2" id="KW-0812">Transmembrane</keyword>
<dbReference type="GeneID" id="19470394"/>
<evidence type="ECO:0000313" key="3">
    <source>
        <dbReference type="EMBL" id="EPE35653.1"/>
    </source>
</evidence>
<name>S3EBG8_GLAL2</name>
<evidence type="ECO:0000313" key="4">
    <source>
        <dbReference type="Proteomes" id="UP000016922"/>
    </source>
</evidence>
<evidence type="ECO:0000256" key="2">
    <source>
        <dbReference type="SAM" id="Phobius"/>
    </source>
</evidence>
<accession>S3EBG8</accession>
<protein>
    <submittedName>
        <fullName evidence="3">Uncharacterized protein</fullName>
    </submittedName>
</protein>
<reference evidence="3 4" key="1">
    <citation type="journal article" date="2013" name="BMC Genomics">
        <title>Genomics-driven discovery of the pneumocandin biosynthetic gene cluster in the fungus Glarea lozoyensis.</title>
        <authorList>
            <person name="Chen L."/>
            <person name="Yue Q."/>
            <person name="Zhang X."/>
            <person name="Xiang M."/>
            <person name="Wang C."/>
            <person name="Li S."/>
            <person name="Che Y."/>
            <person name="Ortiz-Lopez F.J."/>
            <person name="Bills G.F."/>
            <person name="Liu X."/>
            <person name="An Z."/>
        </authorList>
    </citation>
    <scope>NUCLEOTIDE SEQUENCE [LARGE SCALE GENOMIC DNA]</scope>
    <source>
        <strain evidence="4">ATCC 20868 / MF5171</strain>
    </source>
</reference>
<dbReference type="HOGENOM" id="CLU_548649_0_0_1"/>
<proteinExistence type="predicted"/>
<keyword evidence="2" id="KW-0472">Membrane</keyword>
<sequence>MFRALDFQYFASDVLPSEPPRALHEITFVQSMPEPFSVAASAIGLGMTVVTILGFFASTLGTLADKQREYVDADIRQRNYRNLLHTYSMKVEIWSKQWLGDLRDPRPDVDCIHFWGQEGFRGIQQRLEDLQTMLKDLNRKILRETNISSKLLFAFVTSAGFRDRIDRLSKMVDDLNAASTIAFEQLHPRDQAADDHLVRLLHLRDGRVEFSSWMNRLNEQLDRMGPSGSDSWSLLLKTQADEEGIIPDEADISVDFLVENKREESSHWIASLVYSRQTPQVPQMFLDEMTTHPKYLGVSRRPFRSSLSLRPTTWNSLKKERSEAALGLATWTFPLVETVWATNLCTCLVDLAICEESFRTSVLSLRRPRNCTTHQRNGDDLRRHTFLLLGTTLAELILDNAPSFRVTTRFDERSETEGVFETEKETDQGPLTETLSEMRLLSRVSERSRKYKEAVKYCFDLDRRMVINSIYSTQDTDQWVNRVLKPWVIFPLPSLQR</sequence>
<dbReference type="KEGG" id="glz:GLAREA_11353"/>
<keyword evidence="2" id="KW-1133">Transmembrane helix</keyword>